<proteinExistence type="predicted"/>
<protein>
    <submittedName>
        <fullName evidence="2">Uncharacterized protein</fullName>
    </submittedName>
</protein>
<feature type="transmembrane region" description="Helical" evidence="1">
    <location>
        <begin position="68"/>
        <end position="86"/>
    </location>
</feature>
<keyword evidence="3" id="KW-1185">Reference proteome</keyword>
<dbReference type="Proteomes" id="UP000790347">
    <property type="component" value="Unassembled WGS sequence"/>
</dbReference>
<comment type="caution">
    <text evidence="2">The sequence shown here is derived from an EMBL/GenBank/DDBJ whole genome shotgun (WGS) entry which is preliminary data.</text>
</comment>
<accession>A0A922HL75</accession>
<name>A0A922HL75_DERFA</name>
<reference evidence="2" key="2">
    <citation type="journal article" date="2022" name="Res Sq">
        <title>Comparative Genomics Reveals Insights into the Divergent Evolution of Astigmatic Mites and Household Pest Adaptations.</title>
        <authorList>
            <person name="Xiong Q."/>
            <person name="Wan A.T.-Y."/>
            <person name="Liu X.-Y."/>
            <person name="Fung C.S.-H."/>
            <person name="Xiao X."/>
            <person name="Malainual N."/>
            <person name="Hou J."/>
            <person name="Wang L."/>
            <person name="Wang M."/>
            <person name="Yang K."/>
            <person name="Cui Y."/>
            <person name="Leung E."/>
            <person name="Nong W."/>
            <person name="Shin S.-K."/>
            <person name="Au S."/>
            <person name="Jeong K.Y."/>
            <person name="Chew F.T."/>
            <person name="Hui J."/>
            <person name="Leung T.F."/>
            <person name="Tungtrongchitr A."/>
            <person name="Zhong N."/>
            <person name="Liu Z."/>
            <person name="Tsui S."/>
        </authorList>
    </citation>
    <scope>NUCLEOTIDE SEQUENCE</scope>
    <source>
        <strain evidence="2">Derf</strain>
        <tissue evidence="2">Whole organism</tissue>
    </source>
</reference>
<feature type="transmembrane region" description="Helical" evidence="1">
    <location>
        <begin position="966"/>
        <end position="983"/>
    </location>
</feature>
<feature type="transmembrane region" description="Helical" evidence="1">
    <location>
        <begin position="1017"/>
        <end position="1034"/>
    </location>
</feature>
<feature type="transmembrane region" description="Helical" evidence="1">
    <location>
        <begin position="154"/>
        <end position="176"/>
    </location>
</feature>
<feature type="transmembrane region" description="Helical" evidence="1">
    <location>
        <begin position="690"/>
        <end position="715"/>
    </location>
</feature>
<reference evidence="2" key="1">
    <citation type="submission" date="2013-05" db="EMBL/GenBank/DDBJ databases">
        <authorList>
            <person name="Yim A.K.Y."/>
            <person name="Chan T.F."/>
            <person name="Ji K.M."/>
            <person name="Liu X.Y."/>
            <person name="Zhou J.W."/>
            <person name="Li R.Q."/>
            <person name="Yang K.Y."/>
            <person name="Li J."/>
            <person name="Li M."/>
            <person name="Law P.T.W."/>
            <person name="Wu Y.L."/>
            <person name="Cai Z.L."/>
            <person name="Qin H."/>
            <person name="Bao Y."/>
            <person name="Leung R.K.K."/>
            <person name="Ng P.K.S."/>
            <person name="Zou J."/>
            <person name="Zhong X.J."/>
            <person name="Ran P.X."/>
            <person name="Zhong N.S."/>
            <person name="Liu Z.G."/>
            <person name="Tsui S.K.W."/>
        </authorList>
    </citation>
    <scope>NUCLEOTIDE SEQUENCE</scope>
    <source>
        <strain evidence="2">Derf</strain>
        <tissue evidence="2">Whole organism</tissue>
    </source>
</reference>
<dbReference type="AlphaFoldDB" id="A0A922HL75"/>
<dbReference type="EMBL" id="ASGP02000007">
    <property type="protein sequence ID" value="KAH9497037.1"/>
    <property type="molecule type" value="Genomic_DNA"/>
</dbReference>
<feature type="transmembrane region" description="Helical" evidence="1">
    <location>
        <begin position="196"/>
        <end position="221"/>
    </location>
</feature>
<organism evidence="2 3">
    <name type="scientific">Dermatophagoides farinae</name>
    <name type="common">American house dust mite</name>
    <dbReference type="NCBI Taxonomy" id="6954"/>
    <lineage>
        <taxon>Eukaryota</taxon>
        <taxon>Metazoa</taxon>
        <taxon>Ecdysozoa</taxon>
        <taxon>Arthropoda</taxon>
        <taxon>Chelicerata</taxon>
        <taxon>Arachnida</taxon>
        <taxon>Acari</taxon>
        <taxon>Acariformes</taxon>
        <taxon>Sarcoptiformes</taxon>
        <taxon>Astigmata</taxon>
        <taxon>Psoroptidia</taxon>
        <taxon>Analgoidea</taxon>
        <taxon>Pyroglyphidae</taxon>
        <taxon>Dermatophagoidinae</taxon>
        <taxon>Dermatophagoides</taxon>
    </lineage>
</organism>
<feature type="transmembrane region" description="Helical" evidence="1">
    <location>
        <begin position="819"/>
        <end position="843"/>
    </location>
</feature>
<feature type="transmembrane region" description="Helical" evidence="1">
    <location>
        <begin position="574"/>
        <end position="594"/>
    </location>
</feature>
<feature type="transmembrane region" description="Helical" evidence="1">
    <location>
        <begin position="447"/>
        <end position="471"/>
    </location>
</feature>
<evidence type="ECO:0000313" key="2">
    <source>
        <dbReference type="EMBL" id="KAH9497037.1"/>
    </source>
</evidence>
<feature type="transmembrane region" description="Helical" evidence="1">
    <location>
        <begin position="647"/>
        <end position="670"/>
    </location>
</feature>
<evidence type="ECO:0000256" key="1">
    <source>
        <dbReference type="SAM" id="Phobius"/>
    </source>
</evidence>
<feature type="transmembrane region" description="Helical" evidence="1">
    <location>
        <begin position="791"/>
        <end position="813"/>
    </location>
</feature>
<feature type="transmembrane region" description="Helical" evidence="1">
    <location>
        <begin position="414"/>
        <end position="435"/>
    </location>
</feature>
<feature type="transmembrane region" description="Helical" evidence="1">
    <location>
        <begin position="1128"/>
        <end position="1156"/>
    </location>
</feature>
<evidence type="ECO:0000313" key="3">
    <source>
        <dbReference type="Proteomes" id="UP000790347"/>
    </source>
</evidence>
<feature type="transmembrane region" description="Helical" evidence="1">
    <location>
        <begin position="316"/>
        <end position="338"/>
    </location>
</feature>
<keyword evidence="1" id="KW-1133">Transmembrane helix</keyword>
<feature type="transmembrane region" description="Helical" evidence="1">
    <location>
        <begin position="516"/>
        <end position="539"/>
    </location>
</feature>
<gene>
    <name evidence="2" type="ORF">DERF_013050</name>
</gene>
<feature type="transmembrane region" description="Helical" evidence="1">
    <location>
        <begin position="893"/>
        <end position="918"/>
    </location>
</feature>
<keyword evidence="1" id="KW-0472">Membrane</keyword>
<feature type="transmembrane region" description="Helical" evidence="1">
    <location>
        <begin position="12"/>
        <end position="36"/>
    </location>
</feature>
<keyword evidence="1" id="KW-0812">Transmembrane</keyword>
<sequence>MFYYERLVNKHSFGIQIGTITVLSSAIFMRLIITYIRITMLLNKLNNTSNEIDLVCGGGGGGSGGRSLVITIFINIDIFIFCLTKFKRNNNNNKNNATDYKSETFLNNIYYQMSRLYLSSFSPQIHQSIYHYYTNFMLITHRRAILFIPIKEKICWCLSIYLVIYYFCTSYKWINIDDDTKFLFGDLGNLIAEDSIAASFSISLLAGFASLMFLIIIYYSLHTLSSLGLRTFLLITQSDDPFIFEQLKHQTKQPISRATILTLKILDKKIHLKQQKFRQIFNRVYCIAQFFHVILNLCIQLFKLSKYLQTKPLRLIFLRIILLQFAYIAFNFMFIYIYSPLMIASYLLYIGFTSIKVLKMELNQSMNNYRSLIMKKLRLQTKFLQIFLRKIEYELCFNIRVYSRLIIFAEDVQIVLSKLFICALLVTFVASQITMNCLKHLSPDSTVIMIFMYYFLVMDYAIIVLLSFIVSKFNADLNSIRMDLNRIVRWTNEMASIRSKFTTMLFYERLVNQKPFGIKIGVITVLTKAVFIKLLIFYIRFTILGIIEYSDTLRFVFGDITRNVFVNNNKSEKYMAMFFGFCTQMLVFAIFQTFDPRSSSLSFRMFVIYTKKFEKIPTNSGQYSRSSSILMKYVTKKCSPKIHQFRLLFDIFYCFITIFNLILNILMYIIELEKFSSTWPLWQLIIRFISLQSIWIVFNCLLTFICCPLIIGIYVMKLGLKIIRNIRMDIQNGLKNYQLLNELFNNHHNNNNNNNIPIIMNIINQNLMKTLRMYTRLIIFIEDFQRYVSRLIFWTLIVNIAASQMTLLCLRNIHSIRWIIWIIFVYCLLLEYSILILFTYFISKFNSKLNSIRFDLERVVHCRDMNAADNNRSWLNGLRLLLFYERMIDRKPWGISIGMIAVLTKAVFAKIILVYALYLNSLPSSSSQSFNHQSLYEFYASFMLIKSSNRSSSKCLFSLLPLKEQFRFIILIFISCYSISLNFDSIQYSDTMKFILGDIWIIHTGQQTIMWNRFKKTMSWLFGYTALFFGYGIYKSFDTKKSRAFRTFIIFTIEMNNDNSITIEKLFTKNPNRYSHSTAILFIYLEKEIGLKFIKFLILNMISLYFELNPQNFGYRPFWQIILRFISLQFQVITLNFLLSYVYGPLCWILYIILMASKTILQIKRKISNNLKQYILIRTMLTTK</sequence>